<accession>A0A1G7ZHA0</accession>
<dbReference type="AlphaFoldDB" id="A0A1G7ZHA0"/>
<dbReference type="Pfam" id="PF00872">
    <property type="entry name" value="Transposase_mut"/>
    <property type="match status" value="1"/>
</dbReference>
<comment type="similarity">
    <text evidence="2 6">Belongs to the transposase mutator family.</text>
</comment>
<evidence type="ECO:0000256" key="5">
    <source>
        <dbReference type="ARBA" id="ARBA00023172"/>
    </source>
</evidence>
<sequence length="176" mass="17980">MTELAAGERVDLDALDGGEAAPTSAVLGGLDALDEQLIAQLAGRARASGLALTGEGGLLAALTKRVLESALEGEITDHLGNDAHDPAGCDGGNSRNGHRAKTVLTEAGPVQIEVPRDRDGPFTPKIVAKRQRRMPGVDELVPSRSPSPSTGSATSWACGPVTPPPVGRVRSTGCTC</sequence>
<evidence type="ECO:0000313" key="8">
    <source>
        <dbReference type="EMBL" id="SDH08078.1"/>
    </source>
</evidence>
<dbReference type="GO" id="GO:0003677">
    <property type="term" value="F:DNA binding"/>
    <property type="evidence" value="ECO:0007669"/>
    <property type="project" value="UniProtKB-UniRule"/>
</dbReference>
<dbReference type="PANTHER" id="PTHR33217:SF8">
    <property type="entry name" value="MUTATOR FAMILY TRANSPOSASE"/>
    <property type="match status" value="1"/>
</dbReference>
<keyword evidence="3 6" id="KW-0815">Transposition</keyword>
<evidence type="ECO:0000256" key="6">
    <source>
        <dbReference type="RuleBase" id="RU365089"/>
    </source>
</evidence>
<keyword evidence="6" id="KW-0814">Transposable element</keyword>
<dbReference type="PANTHER" id="PTHR33217">
    <property type="entry name" value="TRANSPOSASE FOR INSERTION SEQUENCE ELEMENT IS1081"/>
    <property type="match status" value="1"/>
</dbReference>
<dbReference type="STRING" id="366584.SAMN05216377_118138"/>
<dbReference type="Proteomes" id="UP000198967">
    <property type="component" value="Unassembled WGS sequence"/>
</dbReference>
<feature type="region of interest" description="Disordered" evidence="7">
    <location>
        <begin position="130"/>
        <end position="176"/>
    </location>
</feature>
<evidence type="ECO:0000256" key="4">
    <source>
        <dbReference type="ARBA" id="ARBA00023125"/>
    </source>
</evidence>
<keyword evidence="4 6" id="KW-0238">DNA-binding</keyword>
<reference evidence="8 9" key="1">
    <citation type="submission" date="2016-10" db="EMBL/GenBank/DDBJ databases">
        <authorList>
            <person name="de Groot N.N."/>
        </authorList>
    </citation>
    <scope>NUCLEOTIDE SEQUENCE [LARGE SCALE GENOMIC DNA]</scope>
    <source>
        <strain evidence="8 9">CGMCC 4.3143</strain>
    </source>
</reference>
<name>A0A1G7ZHA0_PSEOR</name>
<proteinExistence type="inferred from homology"/>
<feature type="compositionally biased region" description="Basic and acidic residues" evidence="7">
    <location>
        <begin position="77"/>
        <end position="87"/>
    </location>
</feature>
<evidence type="ECO:0000256" key="7">
    <source>
        <dbReference type="SAM" id="MobiDB-lite"/>
    </source>
</evidence>
<feature type="region of interest" description="Disordered" evidence="7">
    <location>
        <begin position="77"/>
        <end position="97"/>
    </location>
</feature>
<organism evidence="8 9">
    <name type="scientific">Pseudonocardia oroxyli</name>
    <dbReference type="NCBI Taxonomy" id="366584"/>
    <lineage>
        <taxon>Bacteria</taxon>
        <taxon>Bacillati</taxon>
        <taxon>Actinomycetota</taxon>
        <taxon>Actinomycetes</taxon>
        <taxon>Pseudonocardiales</taxon>
        <taxon>Pseudonocardiaceae</taxon>
        <taxon>Pseudonocardia</taxon>
    </lineage>
</organism>
<dbReference type="InterPro" id="IPR001207">
    <property type="entry name" value="Transposase_mutator"/>
</dbReference>
<dbReference type="GO" id="GO:0004803">
    <property type="term" value="F:transposase activity"/>
    <property type="evidence" value="ECO:0007669"/>
    <property type="project" value="UniProtKB-UniRule"/>
</dbReference>
<evidence type="ECO:0000256" key="2">
    <source>
        <dbReference type="ARBA" id="ARBA00010961"/>
    </source>
</evidence>
<gene>
    <name evidence="8" type="ORF">SAMN05216377_118138</name>
</gene>
<evidence type="ECO:0000256" key="1">
    <source>
        <dbReference type="ARBA" id="ARBA00002190"/>
    </source>
</evidence>
<feature type="compositionally biased region" description="Polar residues" evidence="7">
    <location>
        <begin position="144"/>
        <end position="155"/>
    </location>
</feature>
<keyword evidence="9" id="KW-1185">Reference proteome</keyword>
<dbReference type="GO" id="GO:0006313">
    <property type="term" value="P:DNA transposition"/>
    <property type="evidence" value="ECO:0007669"/>
    <property type="project" value="UniProtKB-UniRule"/>
</dbReference>
<evidence type="ECO:0000256" key="3">
    <source>
        <dbReference type="ARBA" id="ARBA00022578"/>
    </source>
</evidence>
<keyword evidence="5 6" id="KW-0233">DNA recombination</keyword>
<evidence type="ECO:0000313" key="9">
    <source>
        <dbReference type="Proteomes" id="UP000198967"/>
    </source>
</evidence>
<comment type="function">
    <text evidence="1 6">Required for the transposition of the insertion element.</text>
</comment>
<dbReference type="EMBL" id="FNBE01000018">
    <property type="protein sequence ID" value="SDH08078.1"/>
    <property type="molecule type" value="Genomic_DNA"/>
</dbReference>
<protein>
    <recommendedName>
        <fullName evidence="6">Mutator family transposase</fullName>
    </recommendedName>
</protein>